<dbReference type="CDD" id="cd01335">
    <property type="entry name" value="Radical_SAM"/>
    <property type="match status" value="1"/>
</dbReference>
<dbReference type="SMART" id="SM00729">
    <property type="entry name" value="Elp3"/>
    <property type="match status" value="1"/>
</dbReference>
<dbReference type="SFLD" id="SFLDG01058">
    <property type="entry name" value="lipoyl_synthase_like"/>
    <property type="match status" value="1"/>
</dbReference>
<evidence type="ECO:0000256" key="4">
    <source>
        <dbReference type="ARBA" id="ARBA00022691"/>
    </source>
</evidence>
<comment type="caution">
    <text evidence="11">The sequence shown here is derived from an EMBL/GenBank/DDBJ whole genome shotgun (WGS) entry which is preliminary data.</text>
</comment>
<keyword evidence="12" id="KW-1185">Reference proteome</keyword>
<evidence type="ECO:0000313" key="12">
    <source>
        <dbReference type="Proteomes" id="UP000252733"/>
    </source>
</evidence>
<dbReference type="PANTHER" id="PTHR10949">
    <property type="entry name" value="LIPOYL SYNTHASE"/>
    <property type="match status" value="1"/>
</dbReference>
<organism evidence="11 12">
    <name type="scientific">Marinilabilia salmonicolor</name>
    <dbReference type="NCBI Taxonomy" id="989"/>
    <lineage>
        <taxon>Bacteria</taxon>
        <taxon>Pseudomonadati</taxon>
        <taxon>Bacteroidota</taxon>
        <taxon>Bacteroidia</taxon>
        <taxon>Marinilabiliales</taxon>
        <taxon>Marinilabiliaceae</taxon>
        <taxon>Marinilabilia</taxon>
    </lineage>
</organism>
<feature type="binding site" evidence="9">
    <location>
        <position position="73"/>
    </location>
    <ligand>
        <name>[4Fe-4S] cluster</name>
        <dbReference type="ChEBI" id="CHEBI:49883"/>
        <label>2</label>
        <note>4Fe-4S-S-AdoMet</note>
    </ligand>
</feature>
<dbReference type="InterPro" id="IPR007197">
    <property type="entry name" value="rSAM"/>
</dbReference>
<protein>
    <recommendedName>
        <fullName evidence="9">Lipoyl synthase</fullName>
        <ecNumber evidence="9">2.8.1.8</ecNumber>
    </recommendedName>
    <alternativeName>
        <fullName evidence="9">Lip-syn</fullName>
        <shortName evidence="9">LS</shortName>
    </alternativeName>
    <alternativeName>
        <fullName evidence="9">Lipoate synthase</fullName>
    </alternativeName>
    <alternativeName>
        <fullName evidence="9">Lipoic acid synthase</fullName>
    </alternativeName>
    <alternativeName>
        <fullName evidence="9">Sulfur insertion protein LipA</fullName>
    </alternativeName>
</protein>
<dbReference type="Gene3D" id="3.20.20.70">
    <property type="entry name" value="Aldolase class I"/>
    <property type="match status" value="1"/>
</dbReference>
<keyword evidence="2 9" id="KW-0963">Cytoplasm</keyword>
<feature type="binding site" evidence="9">
    <location>
        <position position="66"/>
    </location>
    <ligand>
        <name>[4Fe-4S] cluster</name>
        <dbReference type="ChEBI" id="CHEBI:49883"/>
        <label>2</label>
        <note>4Fe-4S-S-AdoMet</note>
    </ligand>
</feature>
<dbReference type="SFLD" id="SFLDS00029">
    <property type="entry name" value="Radical_SAM"/>
    <property type="match status" value="1"/>
</dbReference>
<dbReference type="SFLD" id="SFLDF00271">
    <property type="entry name" value="lipoyl_synthase"/>
    <property type="match status" value="1"/>
</dbReference>
<dbReference type="GO" id="GO:0046872">
    <property type="term" value="F:metal ion binding"/>
    <property type="evidence" value="ECO:0007669"/>
    <property type="project" value="UniProtKB-KW"/>
</dbReference>
<evidence type="ECO:0000256" key="9">
    <source>
        <dbReference type="HAMAP-Rule" id="MF_00206"/>
    </source>
</evidence>
<keyword evidence="6 9" id="KW-0408">Iron</keyword>
<reference evidence="11 12" key="1">
    <citation type="submission" date="2018-07" db="EMBL/GenBank/DDBJ databases">
        <title>Freshwater and sediment microbial communities from various areas in North America, analyzing microbe dynamics in response to fracking.</title>
        <authorList>
            <person name="Lamendella R."/>
        </authorList>
    </citation>
    <scope>NUCLEOTIDE SEQUENCE [LARGE SCALE GENOMIC DNA]</scope>
    <source>
        <strain evidence="11 12">160A</strain>
    </source>
</reference>
<keyword evidence="7 9" id="KW-0411">Iron-sulfur</keyword>
<feature type="binding site" evidence="9">
    <location>
        <position position="40"/>
    </location>
    <ligand>
        <name>[4Fe-4S] cluster</name>
        <dbReference type="ChEBI" id="CHEBI:49883"/>
        <label>1</label>
    </ligand>
</feature>
<dbReference type="GO" id="GO:0005737">
    <property type="term" value="C:cytoplasm"/>
    <property type="evidence" value="ECO:0007669"/>
    <property type="project" value="UniProtKB-SubCell"/>
</dbReference>
<dbReference type="NCBIfam" id="TIGR00510">
    <property type="entry name" value="lipA"/>
    <property type="match status" value="1"/>
</dbReference>
<dbReference type="GO" id="GO:0009249">
    <property type="term" value="P:protein lipoylation"/>
    <property type="evidence" value="ECO:0007669"/>
    <property type="project" value="UniProtKB-UniRule"/>
</dbReference>
<keyword evidence="5 9" id="KW-0479">Metal-binding</keyword>
<dbReference type="InterPro" id="IPR006638">
    <property type="entry name" value="Elp3/MiaA/NifB-like_rSAM"/>
</dbReference>
<evidence type="ECO:0000256" key="8">
    <source>
        <dbReference type="ARBA" id="ARBA00047326"/>
    </source>
</evidence>
<evidence type="ECO:0000259" key="10">
    <source>
        <dbReference type="PROSITE" id="PS51918"/>
    </source>
</evidence>
<evidence type="ECO:0000256" key="1">
    <source>
        <dbReference type="ARBA" id="ARBA00022485"/>
    </source>
</evidence>
<evidence type="ECO:0000256" key="7">
    <source>
        <dbReference type="ARBA" id="ARBA00023014"/>
    </source>
</evidence>
<feature type="binding site" evidence="9">
    <location>
        <position position="70"/>
    </location>
    <ligand>
        <name>[4Fe-4S] cluster</name>
        <dbReference type="ChEBI" id="CHEBI:49883"/>
        <label>2</label>
        <note>4Fe-4S-S-AdoMet</note>
    </ligand>
</feature>
<feature type="domain" description="Radical SAM core" evidence="10">
    <location>
        <begin position="52"/>
        <end position="266"/>
    </location>
</feature>
<dbReference type="InterPro" id="IPR003698">
    <property type="entry name" value="Lipoyl_synth"/>
</dbReference>
<gene>
    <name evidence="9" type="primary">lipA</name>
    <name evidence="11" type="ORF">DFO77_101220</name>
</gene>
<dbReference type="UniPathway" id="UPA00538">
    <property type="reaction ID" value="UER00593"/>
</dbReference>
<dbReference type="RefSeq" id="WP_114436160.1">
    <property type="nucleotide sequence ID" value="NZ_QPIZ01000001.1"/>
</dbReference>
<comment type="pathway">
    <text evidence="9">Protein modification; protein lipoylation via endogenous pathway; protein N(6)-(lipoyl)lysine from octanoyl-[acyl-carrier-protein]: step 2/2.</text>
</comment>
<name>A0A368VGL7_9BACT</name>
<dbReference type="GO" id="GO:0051539">
    <property type="term" value="F:4 iron, 4 sulfur cluster binding"/>
    <property type="evidence" value="ECO:0007669"/>
    <property type="project" value="UniProtKB-UniRule"/>
</dbReference>
<comment type="cofactor">
    <cofactor evidence="9">
        <name>[4Fe-4S] cluster</name>
        <dbReference type="ChEBI" id="CHEBI:49883"/>
    </cofactor>
    <text evidence="9">Binds 2 [4Fe-4S] clusters per subunit. One cluster is coordinated with 3 cysteines and an exchangeable S-adenosyl-L-methionine.</text>
</comment>
<proteinExistence type="inferred from homology"/>
<feature type="binding site" evidence="9">
    <location>
        <position position="51"/>
    </location>
    <ligand>
        <name>[4Fe-4S] cluster</name>
        <dbReference type="ChEBI" id="CHEBI:49883"/>
        <label>1</label>
    </ligand>
</feature>
<comment type="similarity">
    <text evidence="9">Belongs to the radical SAM superfamily. Lipoyl synthase family.</text>
</comment>
<evidence type="ECO:0000256" key="2">
    <source>
        <dbReference type="ARBA" id="ARBA00022490"/>
    </source>
</evidence>
<dbReference type="PANTHER" id="PTHR10949:SF0">
    <property type="entry name" value="LIPOYL SYNTHASE, MITOCHONDRIAL"/>
    <property type="match status" value="1"/>
</dbReference>
<dbReference type="Pfam" id="PF04055">
    <property type="entry name" value="Radical_SAM"/>
    <property type="match status" value="1"/>
</dbReference>
<dbReference type="NCBIfam" id="NF004019">
    <property type="entry name" value="PRK05481.1"/>
    <property type="match status" value="1"/>
</dbReference>
<comment type="subcellular location">
    <subcellularLocation>
        <location evidence="9">Cytoplasm</location>
    </subcellularLocation>
</comment>
<dbReference type="Proteomes" id="UP000252733">
    <property type="component" value="Unassembled WGS sequence"/>
</dbReference>
<dbReference type="InterPro" id="IPR013785">
    <property type="entry name" value="Aldolase_TIM"/>
</dbReference>
<dbReference type="HAMAP" id="MF_00206">
    <property type="entry name" value="Lipoyl_synth"/>
    <property type="match status" value="1"/>
</dbReference>
<evidence type="ECO:0000256" key="5">
    <source>
        <dbReference type="ARBA" id="ARBA00022723"/>
    </source>
</evidence>
<dbReference type="FunFam" id="3.20.20.70:FF:000040">
    <property type="entry name" value="Lipoyl synthase"/>
    <property type="match status" value="1"/>
</dbReference>
<comment type="function">
    <text evidence="9">Catalyzes the radical-mediated insertion of two sulfur atoms into the C-6 and C-8 positions of the octanoyl moiety bound to the lipoyl domains of lipoate-dependent enzymes, thereby converting the octanoylated domains into lipoylated derivatives.</text>
</comment>
<dbReference type="PIRSF" id="PIRSF005963">
    <property type="entry name" value="Lipoyl_synth"/>
    <property type="match status" value="1"/>
</dbReference>
<dbReference type="SUPFAM" id="SSF102114">
    <property type="entry name" value="Radical SAM enzymes"/>
    <property type="match status" value="1"/>
</dbReference>
<evidence type="ECO:0000256" key="6">
    <source>
        <dbReference type="ARBA" id="ARBA00023004"/>
    </source>
</evidence>
<evidence type="ECO:0000313" key="11">
    <source>
        <dbReference type="EMBL" id="RCW39450.1"/>
    </source>
</evidence>
<dbReference type="GO" id="GO:0016992">
    <property type="term" value="F:lipoate synthase activity"/>
    <property type="evidence" value="ECO:0007669"/>
    <property type="project" value="UniProtKB-UniRule"/>
</dbReference>
<comment type="catalytic activity">
    <reaction evidence="8 9">
        <text>[[Fe-S] cluster scaffold protein carrying a second [4Fe-4S](2+) cluster] + N(6)-octanoyl-L-lysyl-[protein] + 2 oxidized [2Fe-2S]-[ferredoxin] + 2 S-adenosyl-L-methionine + 4 H(+) = [[Fe-S] cluster scaffold protein] + N(6)-[(R)-dihydrolipoyl]-L-lysyl-[protein] + 4 Fe(3+) + 2 hydrogen sulfide + 2 5'-deoxyadenosine + 2 L-methionine + 2 reduced [2Fe-2S]-[ferredoxin]</text>
        <dbReference type="Rhea" id="RHEA:16585"/>
        <dbReference type="Rhea" id="RHEA-COMP:9928"/>
        <dbReference type="Rhea" id="RHEA-COMP:10000"/>
        <dbReference type="Rhea" id="RHEA-COMP:10001"/>
        <dbReference type="Rhea" id="RHEA-COMP:10475"/>
        <dbReference type="Rhea" id="RHEA-COMP:14568"/>
        <dbReference type="Rhea" id="RHEA-COMP:14569"/>
        <dbReference type="ChEBI" id="CHEBI:15378"/>
        <dbReference type="ChEBI" id="CHEBI:17319"/>
        <dbReference type="ChEBI" id="CHEBI:29034"/>
        <dbReference type="ChEBI" id="CHEBI:29919"/>
        <dbReference type="ChEBI" id="CHEBI:33722"/>
        <dbReference type="ChEBI" id="CHEBI:33737"/>
        <dbReference type="ChEBI" id="CHEBI:33738"/>
        <dbReference type="ChEBI" id="CHEBI:57844"/>
        <dbReference type="ChEBI" id="CHEBI:59789"/>
        <dbReference type="ChEBI" id="CHEBI:78809"/>
        <dbReference type="ChEBI" id="CHEBI:83100"/>
        <dbReference type="EC" id="2.8.1.8"/>
    </reaction>
</comment>
<keyword evidence="1 9" id="KW-0004">4Fe-4S</keyword>
<evidence type="ECO:0000256" key="3">
    <source>
        <dbReference type="ARBA" id="ARBA00022679"/>
    </source>
</evidence>
<dbReference type="EC" id="2.8.1.8" evidence="9"/>
<feature type="binding site" evidence="9">
    <location>
        <position position="277"/>
    </location>
    <ligand>
        <name>[4Fe-4S] cluster</name>
        <dbReference type="ChEBI" id="CHEBI:49883"/>
        <label>1</label>
    </ligand>
</feature>
<keyword evidence="3 9" id="KW-0808">Transferase</keyword>
<sequence length="288" mass="32443">MNIVSERKRKPAWLKIQLPNTSDYNWMNKTIRDHKLHTICTSGKCPNSAECWGNGTATFMILGDICTRSCKFCNVKTGKPDAVDFKEPFRIARSIQIMKLKHAVITSVDRDDLEDGGAGVWAETIRKVKEMNPGITQEVLIPDFNGLKHLIQQVIDAKPEVVSHNLETVRRLTPQIRSKAKYDLSLKVLEYIASTGVVPKSGIMVGLGEKPEEVLETMDDLFTAGVKVLTIGQYLQPSPKHLEVVEYVTPEQFAFYEKEGLKRGFKYVESGPLVRSSYHAEKHINALK</sequence>
<feature type="binding site" evidence="9">
    <location>
        <position position="45"/>
    </location>
    <ligand>
        <name>[4Fe-4S] cluster</name>
        <dbReference type="ChEBI" id="CHEBI:49883"/>
        <label>1</label>
    </ligand>
</feature>
<dbReference type="EMBL" id="QPIZ01000001">
    <property type="protein sequence ID" value="RCW39450.1"/>
    <property type="molecule type" value="Genomic_DNA"/>
</dbReference>
<keyword evidence="4 9" id="KW-0949">S-adenosyl-L-methionine</keyword>
<dbReference type="InterPro" id="IPR058240">
    <property type="entry name" value="rSAM_sf"/>
</dbReference>
<dbReference type="AlphaFoldDB" id="A0A368VGL7"/>
<dbReference type="InterPro" id="IPR031691">
    <property type="entry name" value="LIAS_N"/>
</dbReference>
<dbReference type="NCBIfam" id="NF009544">
    <property type="entry name" value="PRK12928.1"/>
    <property type="match status" value="1"/>
</dbReference>
<accession>A0A368VGL7</accession>
<dbReference type="Pfam" id="PF16881">
    <property type="entry name" value="LIAS_N"/>
    <property type="match status" value="1"/>
</dbReference>
<dbReference type="PROSITE" id="PS51918">
    <property type="entry name" value="RADICAL_SAM"/>
    <property type="match status" value="1"/>
</dbReference>